<dbReference type="PANTHER" id="PTHR43194">
    <property type="entry name" value="HYDROLASE ALPHA/BETA FOLD FAMILY"/>
    <property type="match status" value="1"/>
</dbReference>
<gene>
    <name evidence="2" type="ORF">ACFP3V_00100</name>
</gene>
<dbReference type="SUPFAM" id="SSF53474">
    <property type="entry name" value="alpha/beta-Hydrolases"/>
    <property type="match status" value="1"/>
</dbReference>
<sequence>MQHAPVTPSGAQIRWIELPAHTARDRDRPPRVYLHGLGASSGPYFAATAVHPALAGPRSLLLDLLGHGISDRPQDFDYSLESHADAVAAALTAAGVADAEVIGHSLGGAVAIALTHRHPGLVSRLVLADAVLDPIQPCRPGPGSSGIASYSEQEFLDGGWREVREAVGPHWWSTMRLADRTALHRSAVHRTRGTLPKPLRALLLELPLPRTFLHPAAETVIGADQLTAAGVNLVPIPDAGHNLMLDAPDAFAAAVAASLS</sequence>
<dbReference type="InterPro" id="IPR050228">
    <property type="entry name" value="Carboxylesterase_BioH"/>
</dbReference>
<protein>
    <submittedName>
        <fullName evidence="2">Alpha/beta fold hydrolase</fullName>
    </submittedName>
</protein>
<dbReference type="PANTHER" id="PTHR43194:SF5">
    <property type="entry name" value="PIMELOYL-[ACYL-CARRIER PROTEIN] METHYL ESTER ESTERASE"/>
    <property type="match status" value="1"/>
</dbReference>
<dbReference type="InterPro" id="IPR029058">
    <property type="entry name" value="AB_hydrolase_fold"/>
</dbReference>
<keyword evidence="3" id="KW-1185">Reference proteome</keyword>
<accession>A0ABW1FT64</accession>
<reference evidence="3" key="1">
    <citation type="journal article" date="2019" name="Int. J. Syst. Evol. Microbiol.">
        <title>The Global Catalogue of Microorganisms (GCM) 10K type strain sequencing project: providing services to taxonomists for standard genome sequencing and annotation.</title>
        <authorList>
            <consortium name="The Broad Institute Genomics Platform"/>
            <consortium name="The Broad Institute Genome Sequencing Center for Infectious Disease"/>
            <person name="Wu L."/>
            <person name="Ma J."/>
        </authorList>
    </citation>
    <scope>NUCLEOTIDE SEQUENCE [LARGE SCALE GENOMIC DNA]</scope>
    <source>
        <strain evidence="3">JCM 4816</strain>
    </source>
</reference>
<dbReference type="GO" id="GO:0016787">
    <property type="term" value="F:hydrolase activity"/>
    <property type="evidence" value="ECO:0007669"/>
    <property type="project" value="UniProtKB-KW"/>
</dbReference>
<dbReference type="Gene3D" id="3.40.50.1820">
    <property type="entry name" value="alpha/beta hydrolase"/>
    <property type="match status" value="1"/>
</dbReference>
<dbReference type="PRINTS" id="PR00111">
    <property type="entry name" value="ABHYDROLASE"/>
</dbReference>
<name>A0ABW1FT64_9ACTN</name>
<organism evidence="2 3">
    <name type="scientific">Streptacidiphilus monticola</name>
    <dbReference type="NCBI Taxonomy" id="2161674"/>
    <lineage>
        <taxon>Bacteria</taxon>
        <taxon>Bacillati</taxon>
        <taxon>Actinomycetota</taxon>
        <taxon>Actinomycetes</taxon>
        <taxon>Kitasatosporales</taxon>
        <taxon>Streptomycetaceae</taxon>
        <taxon>Streptacidiphilus</taxon>
    </lineage>
</organism>
<dbReference type="InterPro" id="IPR000073">
    <property type="entry name" value="AB_hydrolase_1"/>
</dbReference>
<dbReference type="Pfam" id="PF00561">
    <property type="entry name" value="Abhydrolase_1"/>
    <property type="match status" value="1"/>
</dbReference>
<evidence type="ECO:0000259" key="1">
    <source>
        <dbReference type="Pfam" id="PF00561"/>
    </source>
</evidence>
<evidence type="ECO:0000313" key="2">
    <source>
        <dbReference type="EMBL" id="MFC5905626.1"/>
    </source>
</evidence>
<comment type="caution">
    <text evidence="2">The sequence shown here is derived from an EMBL/GenBank/DDBJ whole genome shotgun (WGS) entry which is preliminary data.</text>
</comment>
<dbReference type="Proteomes" id="UP001596174">
    <property type="component" value="Unassembled WGS sequence"/>
</dbReference>
<evidence type="ECO:0000313" key="3">
    <source>
        <dbReference type="Proteomes" id="UP001596174"/>
    </source>
</evidence>
<proteinExistence type="predicted"/>
<dbReference type="RefSeq" id="WP_380578236.1">
    <property type="nucleotide sequence ID" value="NZ_JBHSQJ010000001.1"/>
</dbReference>
<keyword evidence="2" id="KW-0378">Hydrolase</keyword>
<dbReference type="EMBL" id="JBHSQJ010000001">
    <property type="protein sequence ID" value="MFC5905626.1"/>
    <property type="molecule type" value="Genomic_DNA"/>
</dbReference>
<feature type="domain" description="AB hydrolase-1" evidence="1">
    <location>
        <begin position="32"/>
        <end position="216"/>
    </location>
</feature>